<dbReference type="Proteomes" id="UP000683000">
    <property type="component" value="Unassembled WGS sequence"/>
</dbReference>
<protein>
    <submittedName>
        <fullName evidence="7">Kinase-like domain-containing protein</fullName>
    </submittedName>
</protein>
<dbReference type="Gene3D" id="3.30.200.20">
    <property type="entry name" value="Phosphorylase Kinase, domain 1"/>
    <property type="match status" value="1"/>
</dbReference>
<evidence type="ECO:0000256" key="5">
    <source>
        <dbReference type="ARBA" id="ARBA00022840"/>
    </source>
</evidence>
<evidence type="ECO:0000256" key="4">
    <source>
        <dbReference type="ARBA" id="ARBA00022777"/>
    </source>
</evidence>
<dbReference type="InterPro" id="IPR050117">
    <property type="entry name" value="MAPK"/>
</dbReference>
<keyword evidence="5" id="KW-0067">ATP-binding</keyword>
<keyword evidence="4 7" id="KW-0418">Kinase</keyword>
<reference evidence="7" key="1">
    <citation type="submission" date="2021-03" db="EMBL/GenBank/DDBJ databases">
        <title>Evolutionary innovations through gain and loss of genes in the ectomycorrhizal Boletales.</title>
        <authorList>
            <person name="Wu G."/>
            <person name="Miyauchi S."/>
            <person name="Morin E."/>
            <person name="Yang Z.-L."/>
            <person name="Xu J."/>
            <person name="Martin F.M."/>
        </authorList>
    </citation>
    <scope>NUCLEOTIDE SEQUENCE</scope>
    <source>
        <strain evidence="7">BR01</strain>
    </source>
</reference>
<evidence type="ECO:0000256" key="3">
    <source>
        <dbReference type="ARBA" id="ARBA00022741"/>
    </source>
</evidence>
<evidence type="ECO:0000313" key="8">
    <source>
        <dbReference type="Proteomes" id="UP000683000"/>
    </source>
</evidence>
<keyword evidence="3" id="KW-0547">Nucleotide-binding</keyword>
<dbReference type="InterPro" id="IPR000719">
    <property type="entry name" value="Prot_kinase_dom"/>
</dbReference>
<dbReference type="PROSITE" id="PS00108">
    <property type="entry name" value="PROTEIN_KINASE_ST"/>
    <property type="match status" value="1"/>
</dbReference>
<dbReference type="FunFam" id="1.10.510.10:FF:000624">
    <property type="entry name" value="Mitogen-activated protein kinase"/>
    <property type="match status" value="1"/>
</dbReference>
<dbReference type="Gene3D" id="1.10.510.10">
    <property type="entry name" value="Transferase(Phosphotransferase) domain 1"/>
    <property type="match status" value="1"/>
</dbReference>
<dbReference type="PROSITE" id="PS50011">
    <property type="entry name" value="PROTEIN_KINASE_DOM"/>
    <property type="match status" value="1"/>
</dbReference>
<dbReference type="EMBL" id="JAGFBS010000001">
    <property type="protein sequence ID" value="KAG6381607.1"/>
    <property type="molecule type" value="Genomic_DNA"/>
</dbReference>
<name>A0A8I2Z364_9AGAM</name>
<keyword evidence="1" id="KW-0723">Serine/threonine-protein kinase</keyword>
<gene>
    <name evidence="7" type="ORF">JVT61DRAFT_205</name>
</gene>
<evidence type="ECO:0000256" key="2">
    <source>
        <dbReference type="ARBA" id="ARBA00022679"/>
    </source>
</evidence>
<keyword evidence="8" id="KW-1185">Reference proteome</keyword>
<dbReference type="PANTHER" id="PTHR24055">
    <property type="entry name" value="MITOGEN-ACTIVATED PROTEIN KINASE"/>
    <property type="match status" value="1"/>
</dbReference>
<dbReference type="GO" id="GO:0005524">
    <property type="term" value="F:ATP binding"/>
    <property type="evidence" value="ECO:0007669"/>
    <property type="project" value="UniProtKB-KW"/>
</dbReference>
<dbReference type="OrthoDB" id="192887at2759"/>
<dbReference type="SUPFAM" id="SSF56112">
    <property type="entry name" value="Protein kinase-like (PK-like)"/>
    <property type="match status" value="1"/>
</dbReference>
<dbReference type="Pfam" id="PF00069">
    <property type="entry name" value="Pkinase"/>
    <property type="match status" value="1"/>
</dbReference>
<dbReference type="SMART" id="SM00220">
    <property type="entry name" value="S_TKc"/>
    <property type="match status" value="1"/>
</dbReference>
<keyword evidence="2" id="KW-0808">Transferase</keyword>
<dbReference type="AlphaFoldDB" id="A0A8I2Z364"/>
<organism evidence="7 8">
    <name type="scientific">Boletus reticuloceps</name>
    <dbReference type="NCBI Taxonomy" id="495285"/>
    <lineage>
        <taxon>Eukaryota</taxon>
        <taxon>Fungi</taxon>
        <taxon>Dikarya</taxon>
        <taxon>Basidiomycota</taxon>
        <taxon>Agaricomycotina</taxon>
        <taxon>Agaricomycetes</taxon>
        <taxon>Agaricomycetidae</taxon>
        <taxon>Boletales</taxon>
        <taxon>Boletineae</taxon>
        <taxon>Boletaceae</taxon>
        <taxon>Boletoideae</taxon>
        <taxon>Boletus</taxon>
    </lineage>
</organism>
<feature type="domain" description="Protein kinase" evidence="6">
    <location>
        <begin position="14"/>
        <end position="221"/>
    </location>
</feature>
<proteinExistence type="predicted"/>
<dbReference type="InterPro" id="IPR008271">
    <property type="entry name" value="Ser/Thr_kinase_AS"/>
</dbReference>
<dbReference type="InterPro" id="IPR011009">
    <property type="entry name" value="Kinase-like_dom_sf"/>
</dbReference>
<evidence type="ECO:0000259" key="6">
    <source>
        <dbReference type="PROSITE" id="PS50011"/>
    </source>
</evidence>
<dbReference type="GO" id="GO:0004674">
    <property type="term" value="F:protein serine/threonine kinase activity"/>
    <property type="evidence" value="ECO:0007669"/>
    <property type="project" value="UniProtKB-KW"/>
</dbReference>
<sequence>MSSFGKTFHVEKRWKLVREMGSGAYGVVVSAADEISHETVAIKLVTRVFEKVQLAKRALREITLLRHFANHENITGLIDVDAISPDFQEIYIFMEPMEGLSSLEIDPEGFVTERWQPIYTKSSSLGRPLILRGESFRPSALTSYVSNLACTGMKYIHSASVIHRDLKPGNLLVNSDCELKICDFGLSRGFDATPDEHINGYLTEYVATRWYRAPEIMLAFR</sequence>
<accession>A0A8I2Z364</accession>
<comment type="caution">
    <text evidence="7">The sequence shown here is derived from an EMBL/GenBank/DDBJ whole genome shotgun (WGS) entry which is preliminary data.</text>
</comment>
<evidence type="ECO:0000313" key="7">
    <source>
        <dbReference type="EMBL" id="KAG6381607.1"/>
    </source>
</evidence>
<evidence type="ECO:0000256" key="1">
    <source>
        <dbReference type="ARBA" id="ARBA00022527"/>
    </source>
</evidence>